<keyword evidence="8" id="KW-0347">Helicase</keyword>
<evidence type="ECO:0000256" key="13">
    <source>
        <dbReference type="ARBA" id="ARBA00023306"/>
    </source>
</evidence>
<dbReference type="GO" id="GO:0000785">
    <property type="term" value="C:chromatin"/>
    <property type="evidence" value="ECO:0007669"/>
    <property type="project" value="UniProtKB-UniRule"/>
</dbReference>
<keyword evidence="9 17" id="KW-0067">ATP-binding</keyword>
<keyword evidence="4 18" id="KW-0158">Chromosome</keyword>
<dbReference type="Gene3D" id="2.20.28.10">
    <property type="match status" value="1"/>
</dbReference>
<evidence type="ECO:0000256" key="1">
    <source>
        <dbReference type="ARBA" id="ARBA00004286"/>
    </source>
</evidence>
<dbReference type="GO" id="GO:0003682">
    <property type="term" value="F:chromatin binding"/>
    <property type="evidence" value="ECO:0007669"/>
    <property type="project" value="TreeGrafter"/>
</dbReference>
<dbReference type="Pfam" id="PF17207">
    <property type="entry name" value="MCM_OB"/>
    <property type="match status" value="1"/>
</dbReference>
<feature type="domain" description="SCD" evidence="21">
    <location>
        <begin position="398"/>
        <end position="483"/>
    </location>
</feature>
<dbReference type="FunFam" id="3.40.50.300:FF:000288">
    <property type="entry name" value="DNA replication licensing factor MCM7"/>
    <property type="match status" value="1"/>
</dbReference>
<dbReference type="InterPro" id="IPR056396">
    <property type="entry name" value="HEAT_SCC3-SA"/>
</dbReference>
<comment type="subunit">
    <text evidence="18">Part of the cohesin complex which is composed of a heterodimer between a SMC1 protein (SMC1A or SMC1B) and SMC3, which are attached via their hinge domain, and RAD21 which link them at their heads, and one STAG protein.</text>
</comment>
<dbReference type="InterPro" id="IPR001208">
    <property type="entry name" value="MCM_dom"/>
</dbReference>
<keyword evidence="7" id="KW-0378">Hydrolase</keyword>
<evidence type="ECO:0000256" key="17">
    <source>
        <dbReference type="RuleBase" id="RU004070"/>
    </source>
</evidence>
<dbReference type="GO" id="GO:0005524">
    <property type="term" value="F:ATP binding"/>
    <property type="evidence" value="ECO:0007669"/>
    <property type="project" value="UniProtKB-KW"/>
</dbReference>
<dbReference type="InterPro" id="IPR012340">
    <property type="entry name" value="NA-bd_OB-fold"/>
</dbReference>
<evidence type="ECO:0000313" key="23">
    <source>
        <dbReference type="Proteomes" id="UP001295444"/>
    </source>
</evidence>
<feature type="compositionally biased region" description="Polar residues" evidence="19">
    <location>
        <begin position="80"/>
        <end position="95"/>
    </location>
</feature>
<dbReference type="CDD" id="cd17758">
    <property type="entry name" value="MCM7"/>
    <property type="match status" value="1"/>
</dbReference>
<evidence type="ECO:0000256" key="2">
    <source>
        <dbReference type="ARBA" id="ARBA00005486"/>
    </source>
</evidence>
<dbReference type="InterPro" id="IPR013721">
    <property type="entry name" value="STAG"/>
</dbReference>
<dbReference type="Gene3D" id="3.30.1640.10">
    <property type="entry name" value="mini-chromosome maintenance (MCM) complex, chain A, domain 1"/>
    <property type="match status" value="1"/>
</dbReference>
<keyword evidence="18" id="KW-0132">Cell division</keyword>
<comment type="function">
    <text evidence="18">Component of cohesin complex, a complex required for the cohesion of sister chromatids after DNA replication. The cohesin complex apparently forms a large proteinaceous ring within which sister chromatids can be trapped. At anaphase, the complex is cleaved and dissociates from chromatin, allowing sister chromatids to segregate.</text>
</comment>
<evidence type="ECO:0000259" key="21">
    <source>
        <dbReference type="PROSITE" id="PS51425"/>
    </source>
</evidence>
<accession>A0AAD1VV75</accession>
<organism evidence="22 23">
    <name type="scientific">Pelobates cultripes</name>
    <name type="common">Western spadefoot toad</name>
    <dbReference type="NCBI Taxonomy" id="61616"/>
    <lineage>
        <taxon>Eukaryota</taxon>
        <taxon>Metazoa</taxon>
        <taxon>Chordata</taxon>
        <taxon>Craniata</taxon>
        <taxon>Vertebrata</taxon>
        <taxon>Euteleostomi</taxon>
        <taxon>Amphibia</taxon>
        <taxon>Batrachia</taxon>
        <taxon>Anura</taxon>
        <taxon>Pelobatoidea</taxon>
        <taxon>Pelobatidae</taxon>
        <taxon>Pelobates</taxon>
    </lineage>
</organism>
<dbReference type="Pfam" id="PF14551">
    <property type="entry name" value="MCM_N"/>
    <property type="match status" value="1"/>
</dbReference>
<dbReference type="InterPro" id="IPR020839">
    <property type="entry name" value="SCD"/>
</dbReference>
<evidence type="ECO:0000256" key="8">
    <source>
        <dbReference type="ARBA" id="ARBA00022806"/>
    </source>
</evidence>
<dbReference type="SMART" id="SM00382">
    <property type="entry name" value="AAA"/>
    <property type="match status" value="1"/>
</dbReference>
<dbReference type="GO" id="GO:0005634">
    <property type="term" value="C:nucleus"/>
    <property type="evidence" value="ECO:0007669"/>
    <property type="project" value="UniProtKB-SubCell"/>
</dbReference>
<dbReference type="GO" id="GO:0042555">
    <property type="term" value="C:MCM complex"/>
    <property type="evidence" value="ECO:0007669"/>
    <property type="project" value="InterPro"/>
</dbReference>
<dbReference type="GO" id="GO:0016787">
    <property type="term" value="F:hydrolase activity"/>
    <property type="evidence" value="ECO:0007669"/>
    <property type="project" value="UniProtKB-KW"/>
</dbReference>
<proteinExistence type="inferred from homology"/>
<keyword evidence="13 18" id="KW-0131">Cell cycle</keyword>
<dbReference type="PRINTS" id="PR01663">
    <property type="entry name" value="MCMPROTEIN7"/>
</dbReference>
<dbReference type="GO" id="GO:0051301">
    <property type="term" value="P:cell division"/>
    <property type="evidence" value="ECO:0007669"/>
    <property type="project" value="UniProtKB-UniRule"/>
</dbReference>
<dbReference type="GO" id="GO:0007062">
    <property type="term" value="P:sister chromatid cohesion"/>
    <property type="evidence" value="ECO:0007669"/>
    <property type="project" value="UniProtKB-UniRule"/>
</dbReference>
<keyword evidence="23" id="KW-1185">Reference proteome</keyword>
<dbReference type="SUPFAM" id="SSF48371">
    <property type="entry name" value="ARM repeat"/>
    <property type="match status" value="1"/>
</dbReference>
<dbReference type="Pfam" id="PF08514">
    <property type="entry name" value="STAG"/>
    <property type="match status" value="1"/>
</dbReference>
<evidence type="ECO:0000256" key="16">
    <source>
        <dbReference type="ARBA" id="ARBA00064292"/>
    </source>
</evidence>
<keyword evidence="11 17" id="KW-0238">DNA-binding</keyword>
<dbReference type="GO" id="GO:0000775">
    <property type="term" value="C:chromosome, centromeric region"/>
    <property type="evidence" value="ECO:0007669"/>
    <property type="project" value="UniProtKB-SubCell"/>
</dbReference>
<comment type="catalytic activity">
    <reaction evidence="15">
        <text>ATP + H2O = ADP + phosphate + H(+)</text>
        <dbReference type="Rhea" id="RHEA:13065"/>
        <dbReference type="ChEBI" id="CHEBI:15377"/>
        <dbReference type="ChEBI" id="CHEBI:15378"/>
        <dbReference type="ChEBI" id="CHEBI:30616"/>
        <dbReference type="ChEBI" id="CHEBI:43474"/>
        <dbReference type="ChEBI" id="CHEBI:456216"/>
        <dbReference type="EC" id="3.6.4.12"/>
    </reaction>
    <physiologicalReaction direction="left-to-right" evidence="15">
        <dbReference type="Rhea" id="RHEA:13066"/>
    </physiologicalReaction>
</comment>
<dbReference type="InterPro" id="IPR031327">
    <property type="entry name" value="MCM"/>
</dbReference>
<evidence type="ECO:0000256" key="6">
    <source>
        <dbReference type="ARBA" id="ARBA00022741"/>
    </source>
</evidence>
<evidence type="ECO:0000256" key="12">
    <source>
        <dbReference type="ARBA" id="ARBA00023242"/>
    </source>
</evidence>
<gene>
    <name evidence="22" type="ORF">PECUL_23A007738</name>
</gene>
<dbReference type="FunFam" id="3.30.1640.10:FF:000007">
    <property type="entry name" value="DNA replication licensing factor MCM7"/>
    <property type="match status" value="1"/>
</dbReference>
<dbReference type="PRINTS" id="PR01657">
    <property type="entry name" value="MCMFAMILY"/>
</dbReference>
<feature type="compositionally biased region" description="Polar residues" evidence="19">
    <location>
        <begin position="1146"/>
        <end position="1176"/>
    </location>
</feature>
<sequence length="1950" mass="221342">MSSVKVYTLNSHMKLQGKEEDGDNKLLFQDRMSVRRLTHPYPTHTAVSPTVQGSPSCELLPCSIHSPSSERSLRIAGSSASEMSPEVLSNCSSPELPSRITRSHTSSIRSKTMSTFTGGGGAPRVGAESATRLDLSSEEDIDISDDGSDFEETLKKRSRRNFRSSISDTVKTWFRAIEKESPQDNAGDLFEAIKQGKSAVQILIDEWLESYKQDRESGLLELINFLMKACSCKGVVTQEMLEHMQNADIIRKMTEEFDEDTSDYPLSLSNQTWKKFRLNLGEFFVTLVSRCQYSIIYDEFLMDALISLLTGLSDSQVRAFRHTSSFAAMKLMTGLVTVARDLTNHMETCNRQYEVERAKIPEKRAPERLEALLQKRRDLQDNLEEIGNMMNGIFKGVFVHRYRDIVPDIRALCMEELGNWMRTHSQSFLNDGYLKYVGWTLHDKQGHVRLQCVRSLQSLYSVEEMSGRLELFTERFKERMVSMVLDKEQQVAVEAIKLLGLISANMDNVLTKEDCETVYPLVFASSRAVSSAAGEFLYKRLLDIKAKELSTKEKNRRGWNTAFFRLLVSFFIESELHDHAVYLVDSLWDSARTQLQDWECQTDLLLEEEGLDDKQENALIEILVSVIRQAAEGTPPIGRVPAKKVMSAKDRKTQLEHKIKLTRHMIVALPHLLAKFSADAEKVTLLMKVTGFLELEVYYTERLEKHLDLLLGRVQDILEKHTEPDVLEACSRALYVFCDSAQTVYKHADIARSHLIDQLTDHFSQQITDFLQVSSDLDEDEVYNLAATMKRISALYSAHDLTRWELFEPCIHTLRRGIDTGEVPEQDALSALKQRLNQFCDICQTFLSDHHAPVREQAFILLSDLLVIFGGHIASGEKSHLQTLIYRPELSLQAEMAGFLMDDVFIEDEDCGNDAQQLFLLHKRRNLLSGYCKLIIYSALQLRSASDVFRHYVKFYTDFGDIIKETLHKSRIINKGESSRILLLSLTQENSTGRSEWSPENLTFFDVLSEFSPKLLKQDKGALLQYVEQICQHCQPFQHIDDDELKAPLLAYKKSLRIDGDTISRTEVHRERIRSRTPDTEVPLPSKRSRKKSKDVGEDSSVITEEGGRRHPPLMSSTFVKEKKTPSSLEMGIEDESADSEADFEPSQSTVARHYRSTPSSSRRMLTRTGTPSTLSGSLRRMNLLEEELIEIDDAGSSSGSQGGEAVLLDLLDSAILDSEPSPPPEYPLTPLSHPGEMPEKCKTFLQEFYKDDEFGKKHFKYGTQLTNIAHREQVSLYIDLDDLAEEDPELVDSICENTRRYTNLFADAVHELLPQYKEKEVINKDALDVYIEHRLMVEQRGRDPNEIRDAQNQYPPELMRRFELYFKAPSSAKARVVRDVKADSIGKLVTVRGIVTRVTEVKPMMVVATYTCDQCGAETYQPIQSPTFMPIIMCPSKECQTNRSGGRLYLQTRGSKFIKFQELKIQEHSDQVPVGNIPRCMTVFVRGENTRLTQPGDHVSITGVFLPMLKTGFRQVVQGLLSETYMEAHYLVKMNKTEDDELGTEELSEEELRQITEEDFYEKLAASIAPEIYGHEDVKKALLLLLVGGVDHSPRGMKIRGNINICLMGDPGVAKSQLLSYIDRLAPRSQYTTGRGSSGVGLTAAVMKDHVTGEMTLEGGSLVLADQGVCCIDEFDKMMDSDRTAIHEVMEQQTISIAKAGIMTSLNARCSILAAANPAYGRYNPKKTIEQNIQLPAALLSRFDLLWLIQDKPDRDNDLRLAQHITYVHQHSKQPPSQFLPLDMKLMRRYITMCKSKQPAIPENLADYLTAAYVEMRKEARTNKDTTFTSARTLLSILRLSTALARLRMEDVVEKEDVNEAMRLMEMSKDSLLGDKGQTTRTQRPADVIFATIREMVPEKGPRSVKFSEAEQRCVSKGFTPAQFEAALEEYEELNIWLINQARTKITFV</sequence>
<dbReference type="GO" id="GO:0007059">
    <property type="term" value="P:chromosome segregation"/>
    <property type="evidence" value="ECO:0007669"/>
    <property type="project" value="UniProtKB-KW"/>
</dbReference>
<evidence type="ECO:0000256" key="10">
    <source>
        <dbReference type="ARBA" id="ARBA00022843"/>
    </source>
</evidence>
<dbReference type="Gene3D" id="1.25.10.10">
    <property type="entry name" value="Leucine-rich Repeat Variant"/>
    <property type="match status" value="1"/>
</dbReference>
<reference evidence="22" key="1">
    <citation type="submission" date="2022-03" db="EMBL/GenBank/DDBJ databases">
        <authorList>
            <person name="Alioto T."/>
            <person name="Alioto T."/>
            <person name="Gomez Garrido J."/>
        </authorList>
    </citation>
    <scope>NUCLEOTIDE SEQUENCE</scope>
</reference>
<evidence type="ECO:0000259" key="20">
    <source>
        <dbReference type="PROSITE" id="PS50051"/>
    </source>
</evidence>
<dbReference type="FunFam" id="2.20.28.10:FF:000004">
    <property type="entry name" value="DNA replication licensing factor MCM7"/>
    <property type="match status" value="1"/>
</dbReference>
<keyword evidence="5" id="KW-0235">DNA replication</keyword>
<feature type="compositionally biased region" description="Low complexity" evidence="19">
    <location>
        <begin position="98"/>
        <end position="110"/>
    </location>
</feature>
<evidence type="ECO:0000256" key="5">
    <source>
        <dbReference type="ARBA" id="ARBA00022705"/>
    </source>
</evidence>
<dbReference type="EMBL" id="OW240914">
    <property type="protein sequence ID" value="CAH2272761.1"/>
    <property type="molecule type" value="Genomic_DNA"/>
</dbReference>
<keyword evidence="10" id="KW-0832">Ubl conjugation</keyword>
<dbReference type="Pfam" id="PF17855">
    <property type="entry name" value="MCM_lid"/>
    <property type="match status" value="1"/>
</dbReference>
<feature type="region of interest" description="Disordered" evidence="19">
    <location>
        <begin position="80"/>
        <end position="147"/>
    </location>
</feature>
<keyword evidence="12 18" id="KW-0539">Nucleus</keyword>
<dbReference type="GO" id="GO:0006270">
    <property type="term" value="P:DNA replication initiation"/>
    <property type="evidence" value="ECO:0007669"/>
    <property type="project" value="InterPro"/>
</dbReference>
<dbReference type="GO" id="GO:0003677">
    <property type="term" value="F:DNA binding"/>
    <property type="evidence" value="ECO:0007669"/>
    <property type="project" value="UniProtKB-KW"/>
</dbReference>
<dbReference type="SUPFAM" id="SSF50249">
    <property type="entry name" value="Nucleic acid-binding proteins"/>
    <property type="match status" value="1"/>
</dbReference>
<evidence type="ECO:0000256" key="9">
    <source>
        <dbReference type="ARBA" id="ARBA00022840"/>
    </source>
</evidence>
<comment type="subcellular location">
    <subcellularLocation>
        <location evidence="1 18">Chromosome</location>
    </subcellularLocation>
    <subcellularLocation>
        <location evidence="18">Nucleus</location>
    </subcellularLocation>
    <subcellularLocation>
        <location evidence="18">Chromosome</location>
        <location evidence="18">Centromere</location>
    </subcellularLocation>
</comment>
<dbReference type="PROSITE" id="PS50051">
    <property type="entry name" value="MCM_2"/>
    <property type="match status" value="1"/>
</dbReference>
<dbReference type="SUPFAM" id="SSF52540">
    <property type="entry name" value="P-loop containing nucleoside triphosphate hydrolases"/>
    <property type="match status" value="1"/>
</dbReference>
<evidence type="ECO:0000256" key="4">
    <source>
        <dbReference type="ARBA" id="ARBA00022454"/>
    </source>
</evidence>
<comment type="similarity">
    <text evidence="3 17">Belongs to the MCM family.</text>
</comment>
<dbReference type="InterPro" id="IPR016024">
    <property type="entry name" value="ARM-type_fold"/>
</dbReference>
<dbReference type="InterPro" id="IPR041562">
    <property type="entry name" value="MCM_lid"/>
</dbReference>
<evidence type="ECO:0000256" key="14">
    <source>
        <dbReference type="ARBA" id="ARBA00043867"/>
    </source>
</evidence>
<dbReference type="InterPro" id="IPR003593">
    <property type="entry name" value="AAA+_ATPase"/>
</dbReference>
<dbReference type="InterPro" id="IPR018525">
    <property type="entry name" value="MCM_CS"/>
</dbReference>
<dbReference type="GO" id="GO:0003678">
    <property type="term" value="F:DNA helicase activity"/>
    <property type="evidence" value="ECO:0007669"/>
    <property type="project" value="UniProtKB-EC"/>
</dbReference>
<dbReference type="InterPro" id="IPR027925">
    <property type="entry name" value="MCM_N"/>
</dbReference>
<evidence type="ECO:0000256" key="15">
    <source>
        <dbReference type="ARBA" id="ARBA00048432"/>
    </source>
</evidence>
<evidence type="ECO:0000256" key="18">
    <source>
        <dbReference type="RuleBase" id="RU369063"/>
    </source>
</evidence>
<keyword evidence="6 17" id="KW-0547">Nucleotide-binding</keyword>
<dbReference type="InterPro" id="IPR011989">
    <property type="entry name" value="ARM-like"/>
</dbReference>
<dbReference type="GO" id="GO:0030174">
    <property type="term" value="P:regulation of DNA-templated DNA replication initiation"/>
    <property type="evidence" value="ECO:0007669"/>
    <property type="project" value="UniProtKB-ARBA"/>
</dbReference>
<dbReference type="InterPro" id="IPR039662">
    <property type="entry name" value="Cohesin_Scc3/SA"/>
</dbReference>
<dbReference type="PANTHER" id="PTHR11199">
    <property type="entry name" value="STROMAL ANTIGEN"/>
    <property type="match status" value="1"/>
</dbReference>
<feature type="domain" description="MCM C-terminal AAA(+) ATPase" evidence="20">
    <location>
        <begin position="1561"/>
        <end position="1766"/>
    </location>
</feature>
<feature type="region of interest" description="Disordered" evidence="19">
    <location>
        <begin position="1067"/>
        <end position="1176"/>
    </location>
</feature>
<dbReference type="Proteomes" id="UP001295444">
    <property type="component" value="Chromosome 03"/>
</dbReference>
<dbReference type="Gene3D" id="2.40.50.140">
    <property type="entry name" value="Nucleic acid-binding proteins"/>
    <property type="match status" value="1"/>
</dbReference>
<dbReference type="InterPro" id="IPR027417">
    <property type="entry name" value="P-loop_NTPase"/>
</dbReference>
<comment type="similarity">
    <text evidence="2 18">Belongs to the SCC3 family.</text>
</comment>
<dbReference type="SMART" id="SM00350">
    <property type="entry name" value="MCM"/>
    <property type="match status" value="1"/>
</dbReference>
<evidence type="ECO:0000256" key="7">
    <source>
        <dbReference type="ARBA" id="ARBA00022801"/>
    </source>
</evidence>
<dbReference type="PROSITE" id="PS00847">
    <property type="entry name" value="MCM_1"/>
    <property type="match status" value="1"/>
</dbReference>
<feature type="compositionally biased region" description="Acidic residues" evidence="19">
    <location>
        <begin position="136"/>
        <end position="147"/>
    </location>
</feature>
<dbReference type="Pfam" id="PF24571">
    <property type="entry name" value="HEAT_SCC3-SA"/>
    <property type="match status" value="1"/>
</dbReference>
<dbReference type="InterPro" id="IPR008050">
    <property type="entry name" value="MCM7"/>
</dbReference>
<evidence type="ECO:0000256" key="3">
    <source>
        <dbReference type="ARBA" id="ARBA00008010"/>
    </source>
</evidence>
<dbReference type="Pfam" id="PF00493">
    <property type="entry name" value="MCM"/>
    <property type="match status" value="1"/>
</dbReference>
<comment type="function">
    <text evidence="14">Acts as a component of the mcm2-7 complex (mcm complex) which is the putative replicative helicase essential for 'once per cell cycle' DNA replication initiation and elongation in eukaryotic cells. The active ATPase sites in the mcm2-7 ring are formed through the interaction surfaces of two neighboring subunits such that a critical structure of a conserved arginine finger motif is provided in trans relative to the ATP-binding site of the Walker A box of the adjacent subunit. The six ATPase active sites, however, are likely to contribute differentially to the complex helicase activity. The existence of maternal and zygotic forms of mcm3 and mcm6 suggests that specific forms of mcm2-7 complexes may be used during different stages of development.</text>
</comment>
<keyword evidence="18" id="KW-0159">Chromosome partition</keyword>
<dbReference type="PANTHER" id="PTHR11199:SF8">
    <property type="entry name" value="COHESIN SUBUNIT SA-3"/>
    <property type="match status" value="1"/>
</dbReference>
<evidence type="ECO:0000256" key="19">
    <source>
        <dbReference type="SAM" id="MobiDB-lite"/>
    </source>
</evidence>
<evidence type="ECO:0000256" key="11">
    <source>
        <dbReference type="ARBA" id="ARBA00023125"/>
    </source>
</evidence>
<evidence type="ECO:0000313" key="22">
    <source>
        <dbReference type="EMBL" id="CAH2272761.1"/>
    </source>
</evidence>
<dbReference type="Gene3D" id="3.40.50.300">
    <property type="entry name" value="P-loop containing nucleotide triphosphate hydrolases"/>
    <property type="match status" value="1"/>
</dbReference>
<dbReference type="InterPro" id="IPR033762">
    <property type="entry name" value="MCM_OB"/>
</dbReference>
<dbReference type="PROSITE" id="PS51425">
    <property type="entry name" value="SCD"/>
    <property type="match status" value="1"/>
</dbReference>
<feature type="compositionally biased region" description="Acidic residues" evidence="19">
    <location>
        <begin position="1132"/>
        <end position="1144"/>
    </location>
</feature>
<name>A0AAD1VV75_PELCU</name>
<feature type="compositionally biased region" description="Basic and acidic residues" evidence="19">
    <location>
        <begin position="1067"/>
        <end position="1079"/>
    </location>
</feature>
<protein>
    <recommendedName>
        <fullName evidence="18">Cohesin subunit SA</fullName>
    </recommendedName>
    <alternativeName>
        <fullName evidence="18">SCC3 homolog</fullName>
    </alternativeName>
    <alternativeName>
        <fullName evidence="18">Stromal antigen</fullName>
    </alternativeName>
</protein>
<dbReference type="Pfam" id="PF24901">
    <property type="entry name" value="WHD_MCM7"/>
    <property type="match status" value="1"/>
</dbReference>
<dbReference type="Pfam" id="PF21581">
    <property type="entry name" value="SCD"/>
    <property type="match status" value="1"/>
</dbReference>
<comment type="subunit">
    <text evidence="16">Component of the mcm2-7 complex (RLF-M). The complex forms a toroidal hexameric ring with the proposed subunit order mcm2-mcm6-mcm4-mcm7-mcm3-mcm5. The heterodimer of mmcm3/mcm5 interacts with mcm4, mmcm6, mcm7 and weakly with mcm2. The N-terminus is required for interaction with mmcm3, though this interaction may not be direct, and remains in a complex with mmcm3 throughout the cell cycle. Begins to associate with zmcm6 at the neurula stage. Component of the replisome complex. Component of the CMG helicase complex, composed of the mcm2-7 complex, the GINS complex and cdc45.</text>
</comment>
<dbReference type="GO" id="GO:0008278">
    <property type="term" value="C:cohesin complex"/>
    <property type="evidence" value="ECO:0007669"/>
    <property type="project" value="UniProtKB-UniRule"/>
</dbReference>